<feature type="compositionally biased region" description="Basic and acidic residues" evidence="1">
    <location>
        <begin position="644"/>
        <end position="659"/>
    </location>
</feature>
<keyword evidence="4" id="KW-1185">Reference proteome</keyword>
<reference evidence="3" key="1">
    <citation type="submission" date="2020-08" db="EMBL/GenBank/DDBJ databases">
        <title>Spodoptera exigua strain:BAW_Kor-Di-RS1 Genome sequencing and assembly.</title>
        <authorList>
            <person name="Kim J."/>
            <person name="Nam H.Y."/>
            <person name="Kwon M."/>
            <person name="Choi J.H."/>
            <person name="Cho S.R."/>
            <person name="Kim G.-H."/>
        </authorList>
    </citation>
    <scope>NUCLEOTIDE SEQUENCE</scope>
    <source>
        <strain evidence="3">BAW_Kor-Di-RS1</strain>
        <tissue evidence="3">Whole-body</tissue>
    </source>
</reference>
<feature type="region of interest" description="Disordered" evidence="1">
    <location>
        <begin position="539"/>
        <end position="577"/>
    </location>
</feature>
<dbReference type="EMBL" id="JACKWZ010000079">
    <property type="protein sequence ID" value="KAF9417026.1"/>
    <property type="molecule type" value="Genomic_DNA"/>
</dbReference>
<protein>
    <recommendedName>
        <fullName evidence="2">Chromatin assembly factor 1 subunit A dimerization domain-containing protein</fullName>
    </recommendedName>
</protein>
<dbReference type="Proteomes" id="UP000648187">
    <property type="component" value="Unassembled WGS sequence"/>
</dbReference>
<dbReference type="InterPro" id="IPR022043">
    <property type="entry name" value="CAF1A_DD"/>
</dbReference>
<feature type="compositionally biased region" description="Acidic residues" evidence="1">
    <location>
        <begin position="541"/>
        <end position="552"/>
    </location>
</feature>
<dbReference type="Pfam" id="PF12253">
    <property type="entry name" value="CAF1A_dimeriz"/>
    <property type="match status" value="1"/>
</dbReference>
<sequence length="702" mass="77554">TSKSPEKTEITPSKKKLKQARLPFKLISDVSPKPVAPQTRKRKLSASDTDTVTKIGKISKENDLVEEPVIISDDDSRSGENPPKEDKSMNPFVKLVDTAWKKKLQKAKKKKGGKKSSKAASNGSVEVEDLTDSADNNDSEMMDVDETPSTEVNGSQTDSEETASNTELITSSPKQQPVTTSSPKGQTTLKTSPKINSGNNSSPQSEKSSSKSSPNGKTSTKSSPKNQSTSKSSAKGGAKTKSLPKTETTTQPSPNKESSTKSEPNEVIILEDSTNDTKSTDTDTGKEINTTVHDEENDNDTTQSSEINDTSMAEDVNEDSEKSNKKPNKSPSKKVAAANKITPKRSARNIAKAEQNNNKGSPSKLNESMTSNTSTPKQTPKTSRSSSVTNSQGDVSLNESTTSANLTPKQKTDKEQTTDSCISKTSMLSNFMIKNDMRLAPLVRVDLSQDRKEELVKLIENQTVSEKGLYLNCLKDGTKKPLSKDELPMPDDAGEILTCEPAQREKLRPKLLSFHENRRPPYWGTWRKKSACVKPRRPFGQDEEATMDEDDMLSLSPETQKQRLKHLEDEFESEMKKPTEKLKPRMYGLLWETADGGKPEKCVDALWNYFGKLSMIMNDPTPLLQPASEPEETEKKKVKKKKVPKEPVEGEPKPKSPKNEKKRKSKADEKEKTPKSETKKNVPEAKKNQPGINMFLTKLKSS</sequence>
<accession>A0A835GHT9</accession>
<feature type="compositionally biased region" description="Basic and acidic residues" evidence="1">
    <location>
        <begin position="565"/>
        <end position="577"/>
    </location>
</feature>
<evidence type="ECO:0000259" key="2">
    <source>
        <dbReference type="Pfam" id="PF12253"/>
    </source>
</evidence>
<feature type="non-terminal residue" evidence="3">
    <location>
        <position position="702"/>
    </location>
</feature>
<comment type="caution">
    <text evidence="3">The sequence shown here is derived from an EMBL/GenBank/DDBJ whole genome shotgun (WGS) entry which is preliminary data.</text>
</comment>
<feature type="compositionally biased region" description="Basic and acidic residues" evidence="1">
    <location>
        <begin position="666"/>
        <end position="687"/>
    </location>
</feature>
<proteinExistence type="predicted"/>
<feature type="compositionally biased region" description="Basic and acidic residues" evidence="1">
    <location>
        <begin position="74"/>
        <end position="88"/>
    </location>
</feature>
<name>A0A835GHT9_SPOEX</name>
<feature type="compositionally biased region" description="Basic residues" evidence="1">
    <location>
        <begin position="101"/>
        <end position="117"/>
    </location>
</feature>
<evidence type="ECO:0000256" key="1">
    <source>
        <dbReference type="SAM" id="MobiDB-lite"/>
    </source>
</evidence>
<organism evidence="3 4">
    <name type="scientific">Spodoptera exigua</name>
    <name type="common">Beet armyworm</name>
    <name type="synonym">Noctua fulgens</name>
    <dbReference type="NCBI Taxonomy" id="7107"/>
    <lineage>
        <taxon>Eukaryota</taxon>
        <taxon>Metazoa</taxon>
        <taxon>Ecdysozoa</taxon>
        <taxon>Arthropoda</taxon>
        <taxon>Hexapoda</taxon>
        <taxon>Insecta</taxon>
        <taxon>Pterygota</taxon>
        <taxon>Neoptera</taxon>
        <taxon>Endopterygota</taxon>
        <taxon>Lepidoptera</taxon>
        <taxon>Glossata</taxon>
        <taxon>Ditrysia</taxon>
        <taxon>Noctuoidea</taxon>
        <taxon>Noctuidae</taxon>
        <taxon>Amphipyrinae</taxon>
        <taxon>Spodoptera</taxon>
    </lineage>
</organism>
<evidence type="ECO:0000313" key="4">
    <source>
        <dbReference type="Proteomes" id="UP000648187"/>
    </source>
</evidence>
<feature type="region of interest" description="Disordered" evidence="1">
    <location>
        <begin position="621"/>
        <end position="702"/>
    </location>
</feature>
<feature type="compositionally biased region" description="Polar residues" evidence="1">
    <location>
        <begin position="354"/>
        <end position="409"/>
    </location>
</feature>
<dbReference type="AlphaFoldDB" id="A0A835GHT9"/>
<feature type="compositionally biased region" description="Polar residues" evidence="1">
    <location>
        <begin position="300"/>
        <end position="311"/>
    </location>
</feature>
<feature type="compositionally biased region" description="Polar residues" evidence="1">
    <location>
        <begin position="149"/>
        <end position="196"/>
    </location>
</feature>
<gene>
    <name evidence="3" type="ORF">HW555_005778</name>
</gene>
<evidence type="ECO:0000313" key="3">
    <source>
        <dbReference type="EMBL" id="KAF9417026.1"/>
    </source>
</evidence>
<feature type="domain" description="Chromatin assembly factor 1 subunit A dimerization" evidence="2">
    <location>
        <begin position="510"/>
        <end position="545"/>
    </location>
</feature>
<feature type="compositionally biased region" description="Low complexity" evidence="1">
    <location>
        <begin position="197"/>
        <end position="241"/>
    </location>
</feature>
<feature type="region of interest" description="Disordered" evidence="1">
    <location>
        <begin position="1"/>
        <end position="421"/>
    </location>
</feature>
<feature type="compositionally biased region" description="Polar residues" evidence="1">
    <location>
        <begin position="243"/>
        <end position="257"/>
    </location>
</feature>
<feature type="compositionally biased region" description="Acidic residues" evidence="1">
    <location>
        <begin position="126"/>
        <end position="148"/>
    </location>
</feature>